<protein>
    <recommendedName>
        <fullName evidence="3">Membrane-anchored protein</fullName>
    </recommendedName>
</protein>
<dbReference type="RefSeq" id="WP_137668617.1">
    <property type="nucleotide sequence ID" value="NZ_BJCE01000181.1"/>
</dbReference>
<dbReference type="AlphaFoldDB" id="A0A480A1F8"/>
<evidence type="ECO:0000313" key="2">
    <source>
        <dbReference type="Proteomes" id="UP000300142"/>
    </source>
</evidence>
<evidence type="ECO:0008006" key="3">
    <source>
        <dbReference type="Google" id="ProtNLM"/>
    </source>
</evidence>
<proteinExistence type="predicted"/>
<evidence type="ECO:0000313" key="1">
    <source>
        <dbReference type="EMBL" id="GCL38850.1"/>
    </source>
</evidence>
<dbReference type="Pfam" id="PF14345">
    <property type="entry name" value="GDYXXLXY"/>
    <property type="match status" value="1"/>
</dbReference>
<reference evidence="2" key="1">
    <citation type="submission" date="2019-02" db="EMBL/GenBank/DDBJ databases">
        <title>Draft genome sequence of Sphaerospermopsis reniformis NIES-1949.</title>
        <authorList>
            <person name="Yamaguchi H."/>
            <person name="Suzuki S."/>
            <person name="Kawachi M."/>
        </authorList>
    </citation>
    <scope>NUCLEOTIDE SEQUENCE [LARGE SCALE GENOMIC DNA]</scope>
    <source>
        <strain evidence="2">NIES-1949</strain>
    </source>
</reference>
<dbReference type="Proteomes" id="UP000300142">
    <property type="component" value="Unassembled WGS sequence"/>
</dbReference>
<gene>
    <name evidence="1" type="ORF">SR1949_39690</name>
</gene>
<comment type="caution">
    <text evidence="1">The sequence shown here is derived from an EMBL/GenBank/DDBJ whole genome shotgun (WGS) entry which is preliminary data.</text>
</comment>
<keyword evidence="2" id="KW-1185">Reference proteome</keyword>
<organism evidence="1 2">
    <name type="scientific">Sphaerospermopsis reniformis</name>
    <dbReference type="NCBI Taxonomy" id="531300"/>
    <lineage>
        <taxon>Bacteria</taxon>
        <taxon>Bacillati</taxon>
        <taxon>Cyanobacteriota</taxon>
        <taxon>Cyanophyceae</taxon>
        <taxon>Nostocales</taxon>
        <taxon>Aphanizomenonaceae</taxon>
        <taxon>Sphaerospermopsis</taxon>
    </lineage>
</organism>
<dbReference type="EMBL" id="BJCE01000181">
    <property type="protein sequence ID" value="GCL38850.1"/>
    <property type="molecule type" value="Genomic_DNA"/>
</dbReference>
<sequence>MKNNSPEQNKTLTPEKEFSEKLTFRDYLIATEQKANQPLPIWRLVAPLMLQVGLILAVPTQAMYTEMTGKSVILQTLPAYSNNVLQGSALSFDYNISRTENLRRLPGWKDWVRENSLRNGRINQGSTLYLILQEQQSFNRGLNRDFNRGLNRDFNRNVPAAWKPVRVSSDRPIYLANNQVALKGNYQDGLINYGLENYYLSEEQRQQINNDLLQAQQNRNGSRTPIIVRVKVDPQGNAVPTSMWIGDRNYRF</sequence>
<accession>A0A480A1F8</accession>
<dbReference type="InterPro" id="IPR025833">
    <property type="entry name" value="GDYXXLXY"/>
</dbReference>
<name>A0A480A1F8_9CYAN</name>